<evidence type="ECO:0000256" key="2">
    <source>
        <dbReference type="ARBA" id="ARBA00022645"/>
    </source>
</evidence>
<evidence type="ECO:0000313" key="8">
    <source>
        <dbReference type="Proteomes" id="UP000054196"/>
    </source>
</evidence>
<dbReference type="EMBL" id="JH687561">
    <property type="protein sequence ID" value="EIN03589.1"/>
    <property type="molecule type" value="Genomic_DNA"/>
</dbReference>
<evidence type="ECO:0000256" key="3">
    <source>
        <dbReference type="ARBA" id="ARBA00022670"/>
    </source>
</evidence>
<dbReference type="Pfam" id="PF00450">
    <property type="entry name" value="Peptidase_S10"/>
    <property type="match status" value="2"/>
</dbReference>
<keyword evidence="4 6" id="KW-0378">Hydrolase</keyword>
<dbReference type="InterPro" id="IPR001563">
    <property type="entry name" value="Peptidase_S10"/>
</dbReference>
<dbReference type="Gene3D" id="3.40.50.1820">
    <property type="entry name" value="alpha/beta hydrolase"/>
    <property type="match status" value="1"/>
</dbReference>
<dbReference type="EC" id="3.4.16.-" evidence="6"/>
<keyword evidence="2 6" id="KW-0121">Carboxypeptidase</keyword>
<evidence type="ECO:0000256" key="4">
    <source>
        <dbReference type="ARBA" id="ARBA00022801"/>
    </source>
</evidence>
<dbReference type="AlphaFoldDB" id="R7S168"/>
<proteinExistence type="inferred from homology"/>
<keyword evidence="5" id="KW-0325">Glycoprotein</keyword>
<feature type="signal peptide" evidence="6">
    <location>
        <begin position="1"/>
        <end position="17"/>
    </location>
</feature>
<dbReference type="HOGENOM" id="CLU_440163_0_0_1"/>
<protein>
    <recommendedName>
        <fullName evidence="6">Carboxypeptidase</fullName>
        <ecNumber evidence="6">3.4.16.-</ecNumber>
    </recommendedName>
</protein>
<sequence length="611" mass="67385">MLSTIFILAAGAVLAEAQAGINGSFPHAYPGQPEGDYSPRWQKYFEVTKPLPNVTFPVARSFAGNIRVNRPHHPNDTLFYWGFEHSHGSLTAGSGQNAHAPWAIWLNGGPGSSSMPGLTLENGPIHINPDYSVTHNPYAWTAFADYFWIDQPVGVGFSTSDAESYVTDEDQMATDFFGFLENLVKVFPSLRTRPLYLTGESYAGTYIPYITKHYFGLKNPPVRLARIAMGDGSYADQSIVTLLPVVQIIETYPQIIGYNSTVFEYFREQEHLCGYDLNLTYPQTKPLPPVSFAGSPSDDGSKQHLKFLSKKPTRFDLAKRLADGHALRKRDDASANSLRSFDPHSPLDPFYGCDIYDEVMDYALNFTFPWNLTQGFDVYDIPDALNPEVPMDPSVFFNDPKTVAALHAPTSKEWTFFFSGNVGYPFGGNFVDPEDPSPSPEPAFFSELATNASLHHVSIVFYSGNDDSLVPHRGTEVVIQNTTFGGIRGFTRRPSTPWTLDNGTFGGIVHQERNWTYVLINNAGHVVPYTNPISAFTMARNWIFGNNQTGLVVGSKVIGGENASELSGDILPGNEAIFYGSLSTQSSYVFPTATINSWSSFIHTATATATP</sequence>
<organism evidence="7 8">
    <name type="scientific">Punctularia strigosozonata (strain HHB-11173)</name>
    <name type="common">White-rot fungus</name>
    <dbReference type="NCBI Taxonomy" id="741275"/>
    <lineage>
        <taxon>Eukaryota</taxon>
        <taxon>Fungi</taxon>
        <taxon>Dikarya</taxon>
        <taxon>Basidiomycota</taxon>
        <taxon>Agaricomycotina</taxon>
        <taxon>Agaricomycetes</taxon>
        <taxon>Corticiales</taxon>
        <taxon>Punctulariaceae</taxon>
        <taxon>Punctularia</taxon>
    </lineage>
</organism>
<dbReference type="PRINTS" id="PR00724">
    <property type="entry name" value="CRBOXYPTASEC"/>
</dbReference>
<dbReference type="OMA" id="PEANMDA"/>
<dbReference type="GO" id="GO:0006508">
    <property type="term" value="P:proteolysis"/>
    <property type="evidence" value="ECO:0007669"/>
    <property type="project" value="UniProtKB-KW"/>
</dbReference>
<dbReference type="Proteomes" id="UP000054196">
    <property type="component" value="Unassembled WGS sequence"/>
</dbReference>
<accession>R7S168</accession>
<feature type="chain" id="PRO_5006529963" description="Carboxypeptidase" evidence="6">
    <location>
        <begin position="18"/>
        <end position="611"/>
    </location>
</feature>
<dbReference type="GO" id="GO:0004185">
    <property type="term" value="F:serine-type carboxypeptidase activity"/>
    <property type="evidence" value="ECO:0007669"/>
    <property type="project" value="UniProtKB-UniRule"/>
</dbReference>
<dbReference type="InterPro" id="IPR018202">
    <property type="entry name" value="Ser_caboxypep_ser_AS"/>
</dbReference>
<reference evidence="8" key="1">
    <citation type="journal article" date="2012" name="Science">
        <title>The Paleozoic origin of enzymatic lignin decomposition reconstructed from 31 fungal genomes.</title>
        <authorList>
            <person name="Floudas D."/>
            <person name="Binder M."/>
            <person name="Riley R."/>
            <person name="Barry K."/>
            <person name="Blanchette R.A."/>
            <person name="Henrissat B."/>
            <person name="Martinez A.T."/>
            <person name="Otillar R."/>
            <person name="Spatafora J.W."/>
            <person name="Yadav J.S."/>
            <person name="Aerts A."/>
            <person name="Benoit I."/>
            <person name="Boyd A."/>
            <person name="Carlson A."/>
            <person name="Copeland A."/>
            <person name="Coutinho P.M."/>
            <person name="de Vries R.P."/>
            <person name="Ferreira P."/>
            <person name="Findley K."/>
            <person name="Foster B."/>
            <person name="Gaskell J."/>
            <person name="Glotzer D."/>
            <person name="Gorecki P."/>
            <person name="Heitman J."/>
            <person name="Hesse C."/>
            <person name="Hori C."/>
            <person name="Igarashi K."/>
            <person name="Jurgens J.A."/>
            <person name="Kallen N."/>
            <person name="Kersten P."/>
            <person name="Kohler A."/>
            <person name="Kuees U."/>
            <person name="Kumar T.K.A."/>
            <person name="Kuo A."/>
            <person name="LaButti K."/>
            <person name="Larrondo L.F."/>
            <person name="Lindquist E."/>
            <person name="Ling A."/>
            <person name="Lombard V."/>
            <person name="Lucas S."/>
            <person name="Lundell T."/>
            <person name="Martin R."/>
            <person name="McLaughlin D.J."/>
            <person name="Morgenstern I."/>
            <person name="Morin E."/>
            <person name="Murat C."/>
            <person name="Nagy L.G."/>
            <person name="Nolan M."/>
            <person name="Ohm R.A."/>
            <person name="Patyshakuliyeva A."/>
            <person name="Rokas A."/>
            <person name="Ruiz-Duenas F.J."/>
            <person name="Sabat G."/>
            <person name="Salamov A."/>
            <person name="Samejima M."/>
            <person name="Schmutz J."/>
            <person name="Slot J.C."/>
            <person name="St John F."/>
            <person name="Stenlid J."/>
            <person name="Sun H."/>
            <person name="Sun S."/>
            <person name="Syed K."/>
            <person name="Tsang A."/>
            <person name="Wiebenga A."/>
            <person name="Young D."/>
            <person name="Pisabarro A."/>
            <person name="Eastwood D.C."/>
            <person name="Martin F."/>
            <person name="Cullen D."/>
            <person name="Grigoriev I.V."/>
            <person name="Hibbett D.S."/>
        </authorList>
    </citation>
    <scope>NUCLEOTIDE SEQUENCE [LARGE SCALE GENOMIC DNA]</scope>
    <source>
        <strain evidence="8">HHB-11173 SS5</strain>
    </source>
</reference>
<gene>
    <name evidence="7" type="ORF">PUNSTDRAFT_147019</name>
</gene>
<evidence type="ECO:0000313" key="7">
    <source>
        <dbReference type="EMBL" id="EIN03589.1"/>
    </source>
</evidence>
<comment type="similarity">
    <text evidence="1 6">Belongs to the peptidase S10 family.</text>
</comment>
<evidence type="ECO:0000256" key="5">
    <source>
        <dbReference type="ARBA" id="ARBA00023180"/>
    </source>
</evidence>
<dbReference type="PROSITE" id="PS00131">
    <property type="entry name" value="CARBOXYPEPT_SER_SER"/>
    <property type="match status" value="1"/>
</dbReference>
<dbReference type="PANTHER" id="PTHR11802">
    <property type="entry name" value="SERINE PROTEASE FAMILY S10 SERINE CARBOXYPEPTIDASE"/>
    <property type="match status" value="1"/>
</dbReference>
<dbReference type="eggNOG" id="KOG1282">
    <property type="taxonomic scope" value="Eukaryota"/>
</dbReference>
<dbReference type="InterPro" id="IPR029058">
    <property type="entry name" value="AB_hydrolase_fold"/>
</dbReference>
<dbReference type="OrthoDB" id="443318at2759"/>
<evidence type="ECO:0000256" key="1">
    <source>
        <dbReference type="ARBA" id="ARBA00009431"/>
    </source>
</evidence>
<keyword evidence="3 6" id="KW-0645">Protease</keyword>
<evidence type="ECO:0000256" key="6">
    <source>
        <dbReference type="RuleBase" id="RU361156"/>
    </source>
</evidence>
<keyword evidence="8" id="KW-1185">Reference proteome</keyword>
<dbReference type="GeneID" id="18881763"/>
<dbReference type="PANTHER" id="PTHR11802:SF479">
    <property type="entry name" value="CARBOXYPEPTIDASE"/>
    <property type="match status" value="1"/>
</dbReference>
<dbReference type="RefSeq" id="XP_007389246.1">
    <property type="nucleotide sequence ID" value="XM_007389184.1"/>
</dbReference>
<name>R7S168_PUNST</name>
<dbReference type="SUPFAM" id="SSF53474">
    <property type="entry name" value="alpha/beta-Hydrolases"/>
    <property type="match status" value="1"/>
</dbReference>
<dbReference type="KEGG" id="psq:PUNSTDRAFT_147019"/>
<keyword evidence="6" id="KW-0732">Signal</keyword>